<dbReference type="SUPFAM" id="SSF51735">
    <property type="entry name" value="NAD(P)-binding Rossmann-fold domains"/>
    <property type="match status" value="1"/>
</dbReference>
<dbReference type="PANTHER" id="PTHR48079">
    <property type="entry name" value="PROTEIN YEEZ"/>
    <property type="match status" value="1"/>
</dbReference>
<dbReference type="GO" id="GO:0004029">
    <property type="term" value="F:aldehyde dehydrogenase (NAD+) activity"/>
    <property type="evidence" value="ECO:0007669"/>
    <property type="project" value="TreeGrafter"/>
</dbReference>
<dbReference type="InterPro" id="IPR036291">
    <property type="entry name" value="NAD(P)-bd_dom_sf"/>
</dbReference>
<dbReference type="GO" id="GO:0005737">
    <property type="term" value="C:cytoplasm"/>
    <property type="evidence" value="ECO:0007669"/>
    <property type="project" value="TreeGrafter"/>
</dbReference>
<dbReference type="Proteomes" id="UP000070501">
    <property type="component" value="Unassembled WGS sequence"/>
</dbReference>
<name>A0A136JIT3_9PEZI</name>
<feature type="domain" description="NAD-dependent epimerase/dehydratase" evidence="1">
    <location>
        <begin position="10"/>
        <end position="267"/>
    </location>
</feature>
<dbReference type="EMBL" id="KQ964245">
    <property type="protein sequence ID" value="KXJ97064.1"/>
    <property type="molecule type" value="Genomic_DNA"/>
</dbReference>
<gene>
    <name evidence="2" type="ORF">Micbo1qcDRAFT_5144</name>
</gene>
<protein>
    <recommendedName>
        <fullName evidence="1">NAD-dependent epimerase/dehydratase domain-containing protein</fullName>
    </recommendedName>
</protein>
<keyword evidence="3" id="KW-1185">Reference proteome</keyword>
<evidence type="ECO:0000313" key="2">
    <source>
        <dbReference type="EMBL" id="KXJ97064.1"/>
    </source>
</evidence>
<dbReference type="Pfam" id="PF01370">
    <property type="entry name" value="Epimerase"/>
    <property type="match status" value="1"/>
</dbReference>
<dbReference type="InParanoid" id="A0A136JIT3"/>
<dbReference type="STRING" id="196109.A0A136JIT3"/>
<dbReference type="InterPro" id="IPR001509">
    <property type="entry name" value="Epimerase_deHydtase"/>
</dbReference>
<dbReference type="PANTHER" id="PTHR48079:SF3">
    <property type="entry name" value="NAD-DEPENDENT EPIMERASE_DEHYDRATASE DOMAIN-CONTAINING PROTEIN"/>
    <property type="match status" value="1"/>
</dbReference>
<evidence type="ECO:0000313" key="3">
    <source>
        <dbReference type="Proteomes" id="UP000070501"/>
    </source>
</evidence>
<accession>A0A136JIT3</accession>
<dbReference type="OrthoDB" id="2735536at2759"/>
<reference evidence="3" key="1">
    <citation type="submission" date="2016-02" db="EMBL/GenBank/DDBJ databases">
        <title>Draft genome sequence of Microdochium bolleyi, a fungal endophyte of beachgrass.</title>
        <authorList>
            <consortium name="DOE Joint Genome Institute"/>
            <person name="David A.S."/>
            <person name="May G."/>
            <person name="Haridas S."/>
            <person name="Lim J."/>
            <person name="Wang M."/>
            <person name="Labutti K."/>
            <person name="Lipzen A."/>
            <person name="Barry K."/>
            <person name="Grigoriev I.V."/>
        </authorList>
    </citation>
    <scope>NUCLEOTIDE SEQUENCE [LARGE SCALE GENOMIC DNA]</scope>
    <source>
        <strain evidence="3">J235TASD1</strain>
    </source>
</reference>
<dbReference type="AlphaFoldDB" id="A0A136JIT3"/>
<sequence>MASTQARKTVLVTGANGYIGSSVCRAFVRAGWRVFGHVRRLESAQSLSANEVIPLVGSIDLKDLAATTASTGKGLIQDYPFSEALLDHSRTVDVIVGCSGQWPDYASHYHGVIRFFRAIAALSNANGVKPLVLWSSGCKDYGAGDLHGTPGLKPHTEDSPIVTEGFLAPRTSHSMRVFEHSDMFDATLLRPTNVYGYSSSFYGLCFDLLGDIAGGSYTTESHNTTTIQLSLEGRSIMHAMHVDDCAKAYLALAEHSARDAVAGQCFNISSSSYETCESIINALAREYGIREDIAFMGEDKDTPADLANLFGFSQWVDSSKLRRLTGWYERRASFVENISVYRRAYESAKGTSGGIATRLQSTSFK</sequence>
<dbReference type="Gene3D" id="3.40.50.720">
    <property type="entry name" value="NAD(P)-binding Rossmann-like Domain"/>
    <property type="match status" value="1"/>
</dbReference>
<organism evidence="2 3">
    <name type="scientific">Microdochium bolleyi</name>
    <dbReference type="NCBI Taxonomy" id="196109"/>
    <lineage>
        <taxon>Eukaryota</taxon>
        <taxon>Fungi</taxon>
        <taxon>Dikarya</taxon>
        <taxon>Ascomycota</taxon>
        <taxon>Pezizomycotina</taxon>
        <taxon>Sordariomycetes</taxon>
        <taxon>Xylariomycetidae</taxon>
        <taxon>Xylariales</taxon>
        <taxon>Microdochiaceae</taxon>
        <taxon>Microdochium</taxon>
    </lineage>
</organism>
<evidence type="ECO:0000259" key="1">
    <source>
        <dbReference type="Pfam" id="PF01370"/>
    </source>
</evidence>
<proteinExistence type="predicted"/>
<dbReference type="InterPro" id="IPR051783">
    <property type="entry name" value="NAD(P)-dependent_oxidoreduct"/>
</dbReference>